<dbReference type="AlphaFoldDB" id="A0A4R1RRB4"/>
<accession>A0A4R1RRB4</accession>
<dbReference type="EMBL" id="SLUP01000001">
    <property type="protein sequence ID" value="TCL68866.1"/>
    <property type="molecule type" value="Genomic_DNA"/>
</dbReference>
<dbReference type="RefSeq" id="WP_132214137.1">
    <property type="nucleotide sequence ID" value="NZ_OX156936.1"/>
</dbReference>
<dbReference type="Proteomes" id="UP000295455">
    <property type="component" value="Unassembled WGS sequence"/>
</dbReference>
<name>A0A4R1RRB4_9FLAO</name>
<sequence length="130" mass="15130">MSKLFAILFSSLLLVQSSNIGFEDLSKLNVLLEHAKYHKEVYGDDFFEFISEHYGEKMASHQDKHTGHEELPFKGNHHMCSHINTSFTLITPIKHTVYSQIFTEITLNFFYKEPYSSFEKPNVFQPPKIA</sequence>
<evidence type="ECO:0000313" key="1">
    <source>
        <dbReference type="EMBL" id="TCL68866.1"/>
    </source>
</evidence>
<keyword evidence="2" id="KW-1185">Reference proteome</keyword>
<reference evidence="1 2" key="1">
    <citation type="submission" date="2019-03" db="EMBL/GenBank/DDBJ databases">
        <title>Genomic Encyclopedia of Type Strains, Phase IV (KMG-IV): sequencing the most valuable type-strain genomes for metagenomic binning, comparative biology and taxonomic classification.</title>
        <authorList>
            <person name="Goeker M."/>
        </authorList>
    </citation>
    <scope>NUCLEOTIDE SEQUENCE [LARGE SCALE GENOMIC DNA]</scope>
    <source>
        <strain evidence="1 2">DSM 18792</strain>
    </source>
</reference>
<organism evidence="1 2">
    <name type="scientific">Mariniflexile fucanivorans</name>
    <dbReference type="NCBI Taxonomy" id="264023"/>
    <lineage>
        <taxon>Bacteria</taxon>
        <taxon>Pseudomonadati</taxon>
        <taxon>Bacteroidota</taxon>
        <taxon>Flavobacteriia</taxon>
        <taxon>Flavobacteriales</taxon>
        <taxon>Flavobacteriaceae</taxon>
        <taxon>Mariniflexile</taxon>
    </lineage>
</organism>
<evidence type="ECO:0000313" key="2">
    <source>
        <dbReference type="Proteomes" id="UP000295455"/>
    </source>
</evidence>
<comment type="caution">
    <text evidence="1">The sequence shown here is derived from an EMBL/GenBank/DDBJ whole genome shotgun (WGS) entry which is preliminary data.</text>
</comment>
<dbReference type="OrthoDB" id="1446707at2"/>
<proteinExistence type="predicted"/>
<gene>
    <name evidence="1" type="ORF">EV196_101291</name>
</gene>
<protein>
    <submittedName>
        <fullName evidence="1">Uncharacterized protein</fullName>
    </submittedName>
</protein>